<keyword evidence="7 12" id="KW-0067">ATP-binding</keyword>
<protein>
    <submittedName>
        <fullName evidence="12">Energy-coupling factor transport system ATP-binding protein</fullName>
    </submittedName>
</protein>
<reference evidence="12 13" key="1">
    <citation type="submission" date="2016-10" db="EMBL/GenBank/DDBJ databases">
        <authorList>
            <person name="Varghese N."/>
            <person name="Submissions S."/>
        </authorList>
    </citation>
    <scope>NUCLEOTIDE SEQUENCE [LARGE SCALE GENOMIC DNA]</scope>
    <source>
        <strain evidence="12 13">DSM 20586</strain>
    </source>
</reference>
<evidence type="ECO:0000256" key="10">
    <source>
        <dbReference type="ARBA" id="ARBA00025157"/>
    </source>
</evidence>
<feature type="domain" description="ABC transporter" evidence="11">
    <location>
        <begin position="2"/>
        <end position="240"/>
    </location>
</feature>
<evidence type="ECO:0000256" key="1">
    <source>
        <dbReference type="ARBA" id="ARBA00004202"/>
    </source>
</evidence>
<dbReference type="GO" id="GO:0042626">
    <property type="term" value="F:ATPase-coupled transmembrane transporter activity"/>
    <property type="evidence" value="ECO:0007669"/>
    <property type="project" value="TreeGrafter"/>
</dbReference>
<evidence type="ECO:0000256" key="8">
    <source>
        <dbReference type="ARBA" id="ARBA00022967"/>
    </source>
</evidence>
<keyword evidence="3" id="KW-0813">Transport</keyword>
<evidence type="ECO:0000256" key="7">
    <source>
        <dbReference type="ARBA" id="ARBA00022840"/>
    </source>
</evidence>
<keyword evidence="9" id="KW-0472">Membrane</keyword>
<dbReference type="GO" id="GO:0005524">
    <property type="term" value="F:ATP binding"/>
    <property type="evidence" value="ECO:0007669"/>
    <property type="project" value="UniProtKB-KW"/>
</dbReference>
<dbReference type="InterPro" id="IPR050095">
    <property type="entry name" value="ECF_ABC_transporter_ATP-bd"/>
</dbReference>
<evidence type="ECO:0000256" key="4">
    <source>
        <dbReference type="ARBA" id="ARBA00022475"/>
    </source>
</evidence>
<dbReference type="InterPro" id="IPR003439">
    <property type="entry name" value="ABC_transporter-like_ATP-bd"/>
</dbReference>
<dbReference type="PROSITE" id="PS00211">
    <property type="entry name" value="ABC_TRANSPORTER_1"/>
    <property type="match status" value="1"/>
</dbReference>
<name>A0AB38A5X9_9ACTN</name>
<dbReference type="SMART" id="SM00382">
    <property type="entry name" value="AAA"/>
    <property type="match status" value="2"/>
</dbReference>
<keyword evidence="4" id="KW-1003">Cell membrane</keyword>
<organism evidence="12 13">
    <name type="scientific">Atopobium minutum</name>
    <dbReference type="NCBI Taxonomy" id="1381"/>
    <lineage>
        <taxon>Bacteria</taxon>
        <taxon>Bacillati</taxon>
        <taxon>Actinomycetota</taxon>
        <taxon>Coriobacteriia</taxon>
        <taxon>Coriobacteriales</taxon>
        <taxon>Atopobiaceae</taxon>
        <taxon>Atopobium</taxon>
    </lineage>
</organism>
<keyword evidence="6" id="KW-0547">Nucleotide-binding</keyword>
<comment type="caution">
    <text evidence="12">The sequence shown here is derived from an EMBL/GenBank/DDBJ whole genome shotgun (WGS) entry which is preliminary data.</text>
</comment>
<gene>
    <name evidence="12" type="ORF">SAMN04489746_0630</name>
</gene>
<dbReference type="InterPro" id="IPR015856">
    <property type="entry name" value="ABC_transpr_CbiO/EcfA_su"/>
</dbReference>
<dbReference type="PANTHER" id="PTHR43553:SF23">
    <property type="entry name" value="ABC TRANSPORTER ATP-BINDING COMPONENT"/>
    <property type="match status" value="1"/>
</dbReference>
<evidence type="ECO:0000256" key="2">
    <source>
        <dbReference type="ARBA" id="ARBA00005417"/>
    </source>
</evidence>
<evidence type="ECO:0000313" key="13">
    <source>
        <dbReference type="Proteomes" id="UP000183687"/>
    </source>
</evidence>
<dbReference type="GO" id="GO:0043190">
    <property type="term" value="C:ATP-binding cassette (ABC) transporter complex"/>
    <property type="evidence" value="ECO:0007669"/>
    <property type="project" value="TreeGrafter"/>
</dbReference>
<dbReference type="GO" id="GO:0016887">
    <property type="term" value="F:ATP hydrolysis activity"/>
    <property type="evidence" value="ECO:0007669"/>
    <property type="project" value="InterPro"/>
</dbReference>
<comment type="similarity">
    <text evidence="2">Belongs to the ABC transporter superfamily.</text>
</comment>
<dbReference type="PANTHER" id="PTHR43553">
    <property type="entry name" value="HEAVY METAL TRANSPORTER"/>
    <property type="match status" value="1"/>
</dbReference>
<dbReference type="InterPro" id="IPR003593">
    <property type="entry name" value="AAA+_ATPase"/>
</dbReference>
<dbReference type="RefSeq" id="WP_002563270.1">
    <property type="nucleotide sequence ID" value="NZ_CALJSN010000006.1"/>
</dbReference>
<accession>A0AB38A5X9</accession>
<evidence type="ECO:0000256" key="5">
    <source>
        <dbReference type="ARBA" id="ARBA00022737"/>
    </source>
</evidence>
<evidence type="ECO:0000256" key="9">
    <source>
        <dbReference type="ARBA" id="ARBA00023136"/>
    </source>
</evidence>
<dbReference type="PROSITE" id="PS50893">
    <property type="entry name" value="ABC_TRANSPORTER_2"/>
    <property type="match status" value="2"/>
</dbReference>
<keyword evidence="8" id="KW-1278">Translocase</keyword>
<evidence type="ECO:0000256" key="6">
    <source>
        <dbReference type="ARBA" id="ARBA00022741"/>
    </source>
</evidence>
<dbReference type="SUPFAM" id="SSF52540">
    <property type="entry name" value="P-loop containing nucleoside triphosphate hydrolases"/>
    <property type="match status" value="2"/>
</dbReference>
<keyword evidence="5" id="KW-0677">Repeat</keyword>
<evidence type="ECO:0000313" key="12">
    <source>
        <dbReference type="EMBL" id="SEB57063.1"/>
    </source>
</evidence>
<evidence type="ECO:0000256" key="3">
    <source>
        <dbReference type="ARBA" id="ARBA00022448"/>
    </source>
</evidence>
<sequence>MVEIKDMSLAYNQDAPVISKLSLDVAPGECVLIAGTSGSGKSSIINAINGLATRYDGAAVTRSVAYNNKDISQMQIFEIAQLISTVFQNPKTYFFNVNTTLELLFYLENLGLSREEMDKRMHKMLSLFPIEHLLDRDIFQLSGGEKQILCVASCYMAGTQTILLDEPSSNLDGAYIDLLGEVLKLLKAEGITLILAEHRLYYAMDIVDRIVYVDSGAITQSFTKAEFMDLSEDERKALGLRAAKKPTLCLDLDTQEGDLCVQKLTRPFKTQKSCLEIDELSFSLGKIYGIVGNNGCGKSTFVRSLIGVEKESKEIVSFKGKPLSKKERIKLSSLVMQDVNHQLFSDEVSSEVALGTKQVDTDKVLNLLEHLNLSEYKERHPLSLSGGQKQRLAIASVLYDESTFIFFDEPTSGMDFANMVQISKLIKEASHENNIIFIISHDVEFLNMTADYVVDMSVYRH</sequence>
<dbReference type="EMBL" id="FNSH01000001">
    <property type="protein sequence ID" value="SEB57063.1"/>
    <property type="molecule type" value="Genomic_DNA"/>
</dbReference>
<feature type="domain" description="ABC transporter" evidence="11">
    <location>
        <begin position="259"/>
        <end position="460"/>
    </location>
</feature>
<dbReference type="InterPro" id="IPR027417">
    <property type="entry name" value="P-loop_NTPase"/>
</dbReference>
<dbReference type="AlphaFoldDB" id="A0AB38A5X9"/>
<dbReference type="InterPro" id="IPR017871">
    <property type="entry name" value="ABC_transporter-like_CS"/>
</dbReference>
<dbReference type="Proteomes" id="UP000183687">
    <property type="component" value="Unassembled WGS sequence"/>
</dbReference>
<comment type="function">
    <text evidence="10">Probably part of an ABC transporter complex. Responsible for energy coupling to the transport system.</text>
</comment>
<proteinExistence type="inferred from homology"/>
<evidence type="ECO:0000259" key="11">
    <source>
        <dbReference type="PROSITE" id="PS50893"/>
    </source>
</evidence>
<dbReference type="CDD" id="cd03225">
    <property type="entry name" value="ABC_cobalt_CbiO_domain1"/>
    <property type="match status" value="1"/>
</dbReference>
<dbReference type="Gene3D" id="3.40.50.300">
    <property type="entry name" value="P-loop containing nucleotide triphosphate hydrolases"/>
    <property type="match status" value="2"/>
</dbReference>
<comment type="subcellular location">
    <subcellularLocation>
        <location evidence="1">Cell membrane</location>
        <topology evidence="1">Peripheral membrane protein</topology>
    </subcellularLocation>
</comment>
<dbReference type="Pfam" id="PF00005">
    <property type="entry name" value="ABC_tran"/>
    <property type="match status" value="2"/>
</dbReference>